<evidence type="ECO:0000256" key="1">
    <source>
        <dbReference type="ARBA" id="ARBA00004141"/>
    </source>
</evidence>
<keyword evidence="5 7" id="KW-0472">Membrane</keyword>
<protein>
    <recommendedName>
        <fullName evidence="10">Phospho-N-acetylmuramoyl-pentapeptide-transferase</fullName>
    </recommendedName>
</protein>
<dbReference type="InterPro" id="IPR018480">
    <property type="entry name" value="PNAcMuramoyl-5peptid_Trfase_CS"/>
</dbReference>
<evidence type="ECO:0000256" key="7">
    <source>
        <dbReference type="SAM" id="Phobius"/>
    </source>
</evidence>
<gene>
    <name evidence="8" type="ORF">COT52_02355</name>
</gene>
<feature type="transmembrane region" description="Helical" evidence="7">
    <location>
        <begin position="190"/>
        <end position="208"/>
    </location>
</feature>
<dbReference type="EMBL" id="PEYW01000034">
    <property type="protein sequence ID" value="PIS20715.1"/>
    <property type="molecule type" value="Genomic_DNA"/>
</dbReference>
<dbReference type="GO" id="GO:0044038">
    <property type="term" value="P:cell wall macromolecule biosynthetic process"/>
    <property type="evidence" value="ECO:0007669"/>
    <property type="project" value="TreeGrafter"/>
</dbReference>
<comment type="cofactor">
    <cofactor evidence="6">
        <name>Mg(2+)</name>
        <dbReference type="ChEBI" id="CHEBI:18420"/>
    </cofactor>
</comment>
<evidence type="ECO:0000313" key="8">
    <source>
        <dbReference type="EMBL" id="PIS20715.1"/>
    </source>
</evidence>
<feature type="transmembrane region" description="Helical" evidence="7">
    <location>
        <begin position="27"/>
        <end position="48"/>
    </location>
</feature>
<dbReference type="Pfam" id="PF00953">
    <property type="entry name" value="Glycos_transf_4"/>
    <property type="match status" value="1"/>
</dbReference>
<dbReference type="PANTHER" id="PTHR22926:SF5">
    <property type="entry name" value="PHOSPHO-N-ACETYLMURAMOYL-PENTAPEPTIDE-TRANSFERASE HOMOLOG"/>
    <property type="match status" value="1"/>
</dbReference>
<feature type="transmembrane region" description="Helical" evidence="7">
    <location>
        <begin position="86"/>
        <end position="103"/>
    </location>
</feature>
<dbReference type="PANTHER" id="PTHR22926">
    <property type="entry name" value="PHOSPHO-N-ACETYLMURAMOYL-PENTAPEPTIDE-TRANSFERASE"/>
    <property type="match status" value="1"/>
</dbReference>
<keyword evidence="6" id="KW-0460">Magnesium</keyword>
<feature type="transmembrane region" description="Helical" evidence="7">
    <location>
        <begin position="60"/>
        <end position="80"/>
    </location>
</feature>
<evidence type="ECO:0000256" key="3">
    <source>
        <dbReference type="ARBA" id="ARBA00022692"/>
    </source>
</evidence>
<evidence type="ECO:0000256" key="4">
    <source>
        <dbReference type="ARBA" id="ARBA00022989"/>
    </source>
</evidence>
<feature type="binding site" evidence="6">
    <location>
        <position position="53"/>
    </location>
    <ligand>
        <name>Mg(2+)</name>
        <dbReference type="ChEBI" id="CHEBI:18420"/>
    </ligand>
</feature>
<dbReference type="GO" id="GO:0071555">
    <property type="term" value="P:cell wall organization"/>
    <property type="evidence" value="ECO:0007669"/>
    <property type="project" value="TreeGrafter"/>
</dbReference>
<feature type="transmembrane region" description="Helical" evidence="7">
    <location>
        <begin position="110"/>
        <end position="131"/>
    </location>
</feature>
<evidence type="ECO:0000256" key="2">
    <source>
        <dbReference type="ARBA" id="ARBA00022679"/>
    </source>
</evidence>
<evidence type="ECO:0008006" key="10">
    <source>
        <dbReference type="Google" id="ProtNLM"/>
    </source>
</evidence>
<keyword evidence="3 7" id="KW-0812">Transmembrane</keyword>
<keyword evidence="2" id="KW-0808">Transferase</keyword>
<dbReference type="InterPro" id="IPR000715">
    <property type="entry name" value="Glycosyl_transferase_4"/>
</dbReference>
<dbReference type="Proteomes" id="UP000231414">
    <property type="component" value="Unassembled WGS sequence"/>
</dbReference>
<comment type="subcellular location">
    <subcellularLocation>
        <location evidence="1">Membrane</location>
        <topology evidence="1">Multi-pass membrane protein</topology>
    </subcellularLocation>
</comment>
<accession>A0A2H0X799</accession>
<evidence type="ECO:0000256" key="6">
    <source>
        <dbReference type="PIRSR" id="PIRSR600715-1"/>
    </source>
</evidence>
<dbReference type="GO" id="GO:0005886">
    <property type="term" value="C:plasma membrane"/>
    <property type="evidence" value="ECO:0007669"/>
    <property type="project" value="TreeGrafter"/>
</dbReference>
<dbReference type="AlphaFoldDB" id="A0A2H0X799"/>
<keyword evidence="6" id="KW-0479">Metal-binding</keyword>
<proteinExistence type="predicted"/>
<dbReference type="GO" id="GO:0016780">
    <property type="term" value="F:phosphotransferase activity, for other substituted phosphate groups"/>
    <property type="evidence" value="ECO:0007669"/>
    <property type="project" value="InterPro"/>
</dbReference>
<comment type="caution">
    <text evidence="8">The sequence shown here is derived from an EMBL/GenBank/DDBJ whole genome shotgun (WGS) entry which is preliminary data.</text>
</comment>
<dbReference type="PROSITE" id="PS01348">
    <property type="entry name" value="MRAY_2"/>
    <property type="match status" value="1"/>
</dbReference>
<name>A0A2H0X799_UNCKA</name>
<evidence type="ECO:0000256" key="5">
    <source>
        <dbReference type="ARBA" id="ARBA00023136"/>
    </source>
</evidence>
<sequence length="209" mass="22905">MQILASVVVFWFLFTQAGVGEYFSFPLLGTVSLSRWGLLLVVLLLMFFNNAFNITDGLDGLSGGLMLIALLPFWYLAVVVNGNTEVALFISVILGSLLAFLYFNVNPARFFMGDAGALALGALLAVFAVLLNQIIPLFIIGGVMVVEALSSLLQWGSMLLRDGKRIFKIAPIHHHFEALGWEETKITTRFWLVGVLCAFVGLLLALLMC</sequence>
<organism evidence="8 9">
    <name type="scientific">candidate division WWE3 bacterium CG08_land_8_20_14_0_20_43_13</name>
    <dbReference type="NCBI Taxonomy" id="1975087"/>
    <lineage>
        <taxon>Bacteria</taxon>
        <taxon>Katanobacteria</taxon>
    </lineage>
</organism>
<evidence type="ECO:0000313" key="9">
    <source>
        <dbReference type="Proteomes" id="UP000231414"/>
    </source>
</evidence>
<keyword evidence="4 7" id="KW-1133">Transmembrane helix</keyword>
<feature type="binding site" evidence="6">
    <location>
        <position position="114"/>
    </location>
    <ligand>
        <name>Mg(2+)</name>
        <dbReference type="ChEBI" id="CHEBI:18420"/>
    </ligand>
</feature>
<dbReference type="GO" id="GO:0046872">
    <property type="term" value="F:metal ion binding"/>
    <property type="evidence" value="ECO:0007669"/>
    <property type="project" value="UniProtKB-KW"/>
</dbReference>
<reference evidence="9" key="1">
    <citation type="submission" date="2017-09" db="EMBL/GenBank/DDBJ databases">
        <title>Depth-based differentiation of microbial function through sediment-hosted aquifers and enrichment of novel symbionts in the deep terrestrial subsurface.</title>
        <authorList>
            <person name="Probst A.J."/>
            <person name="Ladd B."/>
            <person name="Jarett J.K."/>
            <person name="Geller-Mcgrath D.E."/>
            <person name="Sieber C.M.K."/>
            <person name="Emerson J.B."/>
            <person name="Anantharaman K."/>
            <person name="Thomas B.C."/>
            <person name="Malmstrom R."/>
            <person name="Stieglmeier M."/>
            <person name="Klingl A."/>
            <person name="Woyke T."/>
            <person name="Ryan C.M."/>
            <person name="Banfield J.F."/>
        </authorList>
    </citation>
    <scope>NUCLEOTIDE SEQUENCE [LARGE SCALE GENOMIC DNA]</scope>
</reference>